<dbReference type="KEGG" id="ssai:N0B31_03080"/>
<comment type="subunit">
    <text evidence="4">Part of the 30S ribosomal subunit.</text>
</comment>
<gene>
    <name evidence="4" type="primary">rps10</name>
    <name evidence="6" type="ORF">N0B31_03080</name>
</gene>
<dbReference type="Gene3D" id="3.30.70.600">
    <property type="entry name" value="Ribosomal protein S10 domain"/>
    <property type="match status" value="1"/>
</dbReference>
<evidence type="ECO:0000256" key="3">
    <source>
        <dbReference type="ARBA" id="ARBA00023274"/>
    </source>
</evidence>
<dbReference type="EMBL" id="CP104003">
    <property type="protein sequence ID" value="UWM55274.1"/>
    <property type="molecule type" value="Genomic_DNA"/>
</dbReference>
<keyword evidence="7" id="KW-1185">Reference proteome</keyword>
<evidence type="ECO:0000313" key="7">
    <source>
        <dbReference type="Proteomes" id="UP001057580"/>
    </source>
</evidence>
<dbReference type="Pfam" id="PF00338">
    <property type="entry name" value="Ribosomal_S10"/>
    <property type="match status" value="1"/>
</dbReference>
<protein>
    <recommendedName>
        <fullName evidence="4">Small ribosomal subunit protein uS10</fullName>
    </recommendedName>
</protein>
<comment type="function">
    <text evidence="4">Involved in the binding of tRNA to the ribosomes.</text>
</comment>
<feature type="domain" description="Small ribosomal subunit protein uS10" evidence="5">
    <location>
        <begin position="6"/>
        <end position="99"/>
    </location>
</feature>
<evidence type="ECO:0000256" key="2">
    <source>
        <dbReference type="ARBA" id="ARBA00022980"/>
    </source>
</evidence>
<evidence type="ECO:0000256" key="1">
    <source>
        <dbReference type="ARBA" id="ARBA00007102"/>
    </source>
</evidence>
<dbReference type="AlphaFoldDB" id="A0A9E7R3V3"/>
<dbReference type="GO" id="GO:0000049">
    <property type="term" value="F:tRNA binding"/>
    <property type="evidence" value="ECO:0007669"/>
    <property type="project" value="UniProtKB-UniRule"/>
</dbReference>
<dbReference type="InterPro" id="IPR001848">
    <property type="entry name" value="Ribosomal_uS10"/>
</dbReference>
<dbReference type="SMART" id="SM01403">
    <property type="entry name" value="Ribosomal_S10"/>
    <property type="match status" value="1"/>
</dbReference>
<comment type="similarity">
    <text evidence="1 4">Belongs to the universal ribosomal protein uS10 family.</text>
</comment>
<evidence type="ECO:0000313" key="6">
    <source>
        <dbReference type="EMBL" id="UWM55274.1"/>
    </source>
</evidence>
<evidence type="ECO:0000259" key="5">
    <source>
        <dbReference type="SMART" id="SM01403"/>
    </source>
</evidence>
<proteinExistence type="inferred from homology"/>
<keyword evidence="3 4" id="KW-0687">Ribonucleoprotein</keyword>
<accession>A0A9E7R3V3</accession>
<dbReference type="RefSeq" id="WP_260594335.1">
    <property type="nucleotide sequence ID" value="NZ_CP104003.1"/>
</dbReference>
<dbReference type="Proteomes" id="UP001057580">
    <property type="component" value="Chromosome"/>
</dbReference>
<dbReference type="GO" id="GO:0003735">
    <property type="term" value="F:structural constituent of ribosome"/>
    <property type="evidence" value="ECO:0007669"/>
    <property type="project" value="InterPro"/>
</dbReference>
<reference evidence="6" key="1">
    <citation type="submission" date="2022-09" db="EMBL/GenBank/DDBJ databases">
        <title>Diverse halophilic archaea isolated from saline environments.</title>
        <authorList>
            <person name="Cui H.-L."/>
        </authorList>
    </citation>
    <scope>NUCLEOTIDE SEQUENCE</scope>
    <source>
        <strain evidence="6">ZS-35-S2</strain>
    </source>
</reference>
<dbReference type="GeneID" id="74941372"/>
<dbReference type="GO" id="GO:1990904">
    <property type="term" value="C:ribonucleoprotein complex"/>
    <property type="evidence" value="ECO:0007669"/>
    <property type="project" value="UniProtKB-KW"/>
</dbReference>
<dbReference type="InterPro" id="IPR036838">
    <property type="entry name" value="Ribosomal_uS10_dom_sf"/>
</dbReference>
<dbReference type="GO" id="GO:0006412">
    <property type="term" value="P:translation"/>
    <property type="evidence" value="ECO:0007669"/>
    <property type="project" value="UniProtKB-UniRule"/>
</dbReference>
<organism evidence="6 7">
    <name type="scientific">Salinirubellus salinus</name>
    <dbReference type="NCBI Taxonomy" id="1364945"/>
    <lineage>
        <taxon>Archaea</taxon>
        <taxon>Methanobacteriati</taxon>
        <taxon>Methanobacteriota</taxon>
        <taxon>Stenosarchaea group</taxon>
        <taxon>Halobacteria</taxon>
        <taxon>Halobacteriales</taxon>
        <taxon>Natronomonadaceae</taxon>
        <taxon>Salinirubellus</taxon>
    </lineage>
</organism>
<dbReference type="InterPro" id="IPR027486">
    <property type="entry name" value="Ribosomal_uS10_dom"/>
</dbReference>
<dbReference type="HAMAP" id="MF_00508">
    <property type="entry name" value="Ribosomal_uS10"/>
    <property type="match status" value="1"/>
</dbReference>
<keyword evidence="2 4" id="KW-0689">Ribosomal protein</keyword>
<dbReference type="GO" id="GO:0005840">
    <property type="term" value="C:ribosome"/>
    <property type="evidence" value="ECO:0007669"/>
    <property type="project" value="UniProtKB-KW"/>
</dbReference>
<evidence type="ECO:0000256" key="4">
    <source>
        <dbReference type="HAMAP-Rule" id="MF_00508"/>
    </source>
</evidence>
<dbReference type="SUPFAM" id="SSF54999">
    <property type="entry name" value="Ribosomal protein S10"/>
    <property type="match status" value="1"/>
</dbReference>
<name>A0A9E7R3V3_9EURY</name>
<sequence>MPFVTRLTLQSGDRESLERVVTDIKQRASRKGVEMRGPNPEPLQERRVPMQKRLDDEADAFDPWHYTVYVRTIAIVGHDEFARSVAGDEYPNGIHLEADVERVQNAG</sequence>